<feature type="transmembrane region" description="Helical" evidence="1">
    <location>
        <begin position="142"/>
        <end position="160"/>
    </location>
</feature>
<dbReference type="InterPro" id="IPR003675">
    <property type="entry name" value="Rce1/LyrA-like_dom"/>
</dbReference>
<dbReference type="GO" id="GO:0004175">
    <property type="term" value="F:endopeptidase activity"/>
    <property type="evidence" value="ECO:0007669"/>
    <property type="project" value="UniProtKB-ARBA"/>
</dbReference>
<sequence length="282" mass="30946">MKKGANYGIAALVFIITMILINGAGVVLAAGTAVFGILIGGSAGVNMVYGFLMNHLNLYSCLMYVIPGVVFLLWYYFAFIEPVGVNEFGKRQTRRLSPSCFIWLVVLAFAIQHAISLLMALISALMPSAMEEYTELVESSGMTQYSPVWVIATLVLPPLVEETIFRGLILQYLRRAGACFIAANLIQAVLFGIFHMNLVQGIYTAIFGFLLGYLAWRYDSLLVPMAMHAIFNFFGTAVVELENAVLPDFLLGLIVIACVPLTAIVIVMIHFGIGDKKRGKLQ</sequence>
<evidence type="ECO:0000259" key="2">
    <source>
        <dbReference type="Pfam" id="PF02517"/>
    </source>
</evidence>
<feature type="transmembrane region" description="Helical" evidence="1">
    <location>
        <begin position="12"/>
        <end position="37"/>
    </location>
</feature>
<feature type="transmembrane region" description="Helical" evidence="1">
    <location>
        <begin position="251"/>
        <end position="273"/>
    </location>
</feature>
<dbReference type="AlphaFoldDB" id="A0A9D2T3P7"/>
<gene>
    <name evidence="3" type="ORF">H9756_11680</name>
</gene>
<keyword evidence="3" id="KW-0482">Metalloprotease</keyword>
<evidence type="ECO:0000256" key="1">
    <source>
        <dbReference type="SAM" id="Phobius"/>
    </source>
</evidence>
<dbReference type="Pfam" id="PF02517">
    <property type="entry name" value="Rce1-like"/>
    <property type="match status" value="1"/>
</dbReference>
<dbReference type="Proteomes" id="UP000823895">
    <property type="component" value="Unassembled WGS sequence"/>
</dbReference>
<dbReference type="GO" id="GO:0008237">
    <property type="term" value="F:metallopeptidase activity"/>
    <property type="evidence" value="ECO:0007669"/>
    <property type="project" value="UniProtKB-KW"/>
</dbReference>
<feature type="transmembrane region" description="Helical" evidence="1">
    <location>
        <begin position="221"/>
        <end position="239"/>
    </location>
</feature>
<keyword evidence="3" id="KW-0645">Protease</keyword>
<keyword evidence="3" id="KW-0378">Hydrolase</keyword>
<comment type="caution">
    <text evidence="3">The sequence shown here is derived from an EMBL/GenBank/DDBJ whole genome shotgun (WGS) entry which is preliminary data.</text>
</comment>
<organism evidence="3 4">
    <name type="scientific">Candidatus Mediterraneibacter gallistercoris</name>
    <dbReference type="NCBI Taxonomy" id="2838671"/>
    <lineage>
        <taxon>Bacteria</taxon>
        <taxon>Bacillati</taxon>
        <taxon>Bacillota</taxon>
        <taxon>Clostridia</taxon>
        <taxon>Lachnospirales</taxon>
        <taxon>Lachnospiraceae</taxon>
        <taxon>Mediterraneibacter</taxon>
    </lineage>
</organism>
<keyword evidence="1" id="KW-0472">Membrane</keyword>
<accession>A0A9D2T3P7</accession>
<feature type="transmembrane region" description="Helical" evidence="1">
    <location>
        <begin position="100"/>
        <end position="122"/>
    </location>
</feature>
<dbReference type="GO" id="GO:0080120">
    <property type="term" value="P:CAAX-box protein maturation"/>
    <property type="evidence" value="ECO:0007669"/>
    <property type="project" value="UniProtKB-ARBA"/>
</dbReference>
<dbReference type="EMBL" id="DWWI01000246">
    <property type="protein sequence ID" value="HJC44311.1"/>
    <property type="molecule type" value="Genomic_DNA"/>
</dbReference>
<proteinExistence type="predicted"/>
<dbReference type="PANTHER" id="PTHR36435:SF1">
    <property type="entry name" value="CAAX AMINO TERMINAL PROTEASE FAMILY PROTEIN"/>
    <property type="match status" value="1"/>
</dbReference>
<evidence type="ECO:0000313" key="4">
    <source>
        <dbReference type="Proteomes" id="UP000823895"/>
    </source>
</evidence>
<reference evidence="3" key="1">
    <citation type="journal article" date="2021" name="PeerJ">
        <title>Extensive microbial diversity within the chicken gut microbiome revealed by metagenomics and culture.</title>
        <authorList>
            <person name="Gilroy R."/>
            <person name="Ravi A."/>
            <person name="Getino M."/>
            <person name="Pursley I."/>
            <person name="Horton D.L."/>
            <person name="Alikhan N.F."/>
            <person name="Baker D."/>
            <person name="Gharbi K."/>
            <person name="Hall N."/>
            <person name="Watson M."/>
            <person name="Adriaenssens E.M."/>
            <person name="Foster-Nyarko E."/>
            <person name="Jarju S."/>
            <person name="Secka A."/>
            <person name="Antonio M."/>
            <person name="Oren A."/>
            <person name="Chaudhuri R.R."/>
            <person name="La Ragione R."/>
            <person name="Hildebrand F."/>
            <person name="Pallen M.J."/>
        </authorList>
    </citation>
    <scope>NUCLEOTIDE SEQUENCE</scope>
    <source>
        <strain evidence="3">CHK165-2605</strain>
    </source>
</reference>
<dbReference type="PANTHER" id="PTHR36435">
    <property type="entry name" value="SLR1288 PROTEIN"/>
    <property type="match status" value="1"/>
</dbReference>
<protein>
    <submittedName>
        <fullName evidence="3">CPBP family intramembrane metalloprotease</fullName>
    </submittedName>
</protein>
<feature type="transmembrane region" description="Helical" evidence="1">
    <location>
        <begin position="57"/>
        <end position="79"/>
    </location>
</feature>
<dbReference type="InterPro" id="IPR052710">
    <property type="entry name" value="CAAX_protease"/>
</dbReference>
<keyword evidence="1" id="KW-0812">Transmembrane</keyword>
<feature type="transmembrane region" description="Helical" evidence="1">
    <location>
        <begin position="200"/>
        <end position="216"/>
    </location>
</feature>
<reference evidence="3" key="2">
    <citation type="submission" date="2021-04" db="EMBL/GenBank/DDBJ databases">
        <authorList>
            <person name="Gilroy R."/>
        </authorList>
    </citation>
    <scope>NUCLEOTIDE SEQUENCE</scope>
    <source>
        <strain evidence="3">CHK165-2605</strain>
    </source>
</reference>
<feature type="domain" description="CAAX prenyl protease 2/Lysostaphin resistance protein A-like" evidence="2">
    <location>
        <begin position="146"/>
        <end position="234"/>
    </location>
</feature>
<feature type="transmembrane region" description="Helical" evidence="1">
    <location>
        <begin position="172"/>
        <end position="194"/>
    </location>
</feature>
<keyword evidence="1" id="KW-1133">Transmembrane helix</keyword>
<name>A0A9D2T3P7_9FIRM</name>
<evidence type="ECO:0000313" key="3">
    <source>
        <dbReference type="EMBL" id="HJC44311.1"/>
    </source>
</evidence>